<feature type="transmembrane region" description="Helical" evidence="6">
    <location>
        <begin position="108"/>
        <end position="132"/>
    </location>
</feature>
<evidence type="ECO:0000256" key="2">
    <source>
        <dbReference type="ARBA" id="ARBA00022475"/>
    </source>
</evidence>
<dbReference type="HOGENOM" id="CLU_037830_1_0_2"/>
<dbReference type="InParanoid" id="Q2FQD2"/>
<proteinExistence type="predicted"/>
<feature type="transmembrane region" description="Helical" evidence="6">
    <location>
        <begin position="333"/>
        <end position="357"/>
    </location>
</feature>
<dbReference type="GeneID" id="3922880"/>
<keyword evidence="8" id="KW-1185">Reference proteome</keyword>
<dbReference type="Proteomes" id="UP000001941">
    <property type="component" value="Chromosome"/>
</dbReference>
<feature type="transmembrane region" description="Helical" evidence="6">
    <location>
        <begin position="423"/>
        <end position="446"/>
    </location>
</feature>
<feature type="transmembrane region" description="Helical" evidence="6">
    <location>
        <begin position="43"/>
        <end position="64"/>
    </location>
</feature>
<feature type="transmembrane region" description="Helical" evidence="6">
    <location>
        <begin position="396"/>
        <end position="417"/>
    </location>
</feature>
<dbReference type="RefSeq" id="WP_011447446.1">
    <property type="nucleotide sequence ID" value="NC_007796.1"/>
</dbReference>
<reference evidence="8" key="1">
    <citation type="journal article" date="2016" name="Stand. Genomic Sci.">
        <title>Complete genome sequence of Methanospirillum hungatei type strain JF1.</title>
        <authorList>
            <person name="Gunsalus R.P."/>
            <person name="Cook L.E."/>
            <person name="Crable B."/>
            <person name="Rohlin L."/>
            <person name="McDonald E."/>
            <person name="Mouttaki H."/>
            <person name="Sieber J.R."/>
            <person name="Poweleit N."/>
            <person name="Zhou H."/>
            <person name="Lapidus A.L."/>
            <person name="Daligault H.E."/>
            <person name="Land M."/>
            <person name="Gilna P."/>
            <person name="Ivanova N."/>
            <person name="Kyrpides N."/>
            <person name="Culley D.E."/>
            <person name="McInerney M.J."/>
        </authorList>
    </citation>
    <scope>NUCLEOTIDE SEQUENCE [LARGE SCALE GENOMIC DNA]</scope>
    <source>
        <strain evidence="8">ATCC 27890 / DSM 864 / NBRC 100397 / JF-1</strain>
    </source>
</reference>
<keyword evidence="3 6" id="KW-0812">Transmembrane</keyword>
<dbReference type="InterPro" id="IPR050833">
    <property type="entry name" value="Poly_Biosynth_Transport"/>
</dbReference>
<name>Q2FQD2_METHJ</name>
<dbReference type="KEGG" id="mhu:Mhun_0388"/>
<dbReference type="eggNOG" id="arCOG02211">
    <property type="taxonomic scope" value="Archaea"/>
</dbReference>
<feature type="transmembrane region" description="Helical" evidence="6">
    <location>
        <begin position="190"/>
        <end position="212"/>
    </location>
</feature>
<protein>
    <submittedName>
        <fullName evidence="7">Polysaccharide biosynthesis protein</fullName>
    </submittedName>
</protein>
<evidence type="ECO:0000256" key="1">
    <source>
        <dbReference type="ARBA" id="ARBA00004651"/>
    </source>
</evidence>
<dbReference type="GO" id="GO:0005886">
    <property type="term" value="C:plasma membrane"/>
    <property type="evidence" value="ECO:0007669"/>
    <property type="project" value="UniProtKB-SubCell"/>
</dbReference>
<keyword evidence="2" id="KW-1003">Cell membrane</keyword>
<feature type="transmembrane region" description="Helical" evidence="6">
    <location>
        <begin position="148"/>
        <end position="169"/>
    </location>
</feature>
<dbReference type="PANTHER" id="PTHR30250">
    <property type="entry name" value="PST FAMILY PREDICTED COLANIC ACID TRANSPORTER"/>
    <property type="match status" value="1"/>
</dbReference>
<evidence type="ECO:0000256" key="4">
    <source>
        <dbReference type="ARBA" id="ARBA00022989"/>
    </source>
</evidence>
<feature type="transmembrane region" description="Helical" evidence="6">
    <location>
        <begin position="363"/>
        <end position="389"/>
    </location>
</feature>
<dbReference type="Pfam" id="PF13440">
    <property type="entry name" value="Polysacc_synt_3"/>
    <property type="match status" value="1"/>
</dbReference>
<dbReference type="AlphaFoldDB" id="Q2FQD2"/>
<dbReference type="PANTHER" id="PTHR30250:SF28">
    <property type="entry name" value="POLYSACCHARIDE BIOSYNTHESIS PROTEIN"/>
    <property type="match status" value="1"/>
</dbReference>
<keyword evidence="5 6" id="KW-0472">Membrane</keyword>
<comment type="subcellular location">
    <subcellularLocation>
        <location evidence="1">Cell membrane</location>
        <topology evidence="1">Multi-pass membrane protein</topology>
    </subcellularLocation>
</comment>
<keyword evidence="4 6" id="KW-1133">Transmembrane helix</keyword>
<gene>
    <name evidence="7" type="ordered locus">Mhun_0388</name>
</gene>
<feature type="transmembrane region" description="Helical" evidence="6">
    <location>
        <begin position="274"/>
        <end position="294"/>
    </location>
</feature>
<dbReference type="OrthoDB" id="118009at2157"/>
<dbReference type="EnsemblBacteria" id="ABD40153">
    <property type="protein sequence ID" value="ABD40153"/>
    <property type="gene ID" value="Mhun_0388"/>
</dbReference>
<evidence type="ECO:0000256" key="6">
    <source>
        <dbReference type="SAM" id="Phobius"/>
    </source>
</evidence>
<dbReference type="EMBL" id="CP000254">
    <property type="protein sequence ID" value="ABD40153.1"/>
    <property type="molecule type" value="Genomic_DNA"/>
</dbReference>
<dbReference type="STRING" id="323259.Mhun_0388"/>
<sequence length="463" mass="52283">MKVNHKQKCIMGFVSIIISSLKKLPFTFQILEFIQNNPLYKGVFILGSGTAVTQLIGIISMPIITRLYTPSDLGILAVYSSILAITGIGASLRYEFALGLPKRDEDAANLLGLCLVLLCCTTAIFAFILVIADDYFIDTFNLYSISEYLWFLLFGFFGLGLYSIFNYYTIRNQDYRIITYTKINQGIGGAVCKIFLGLFSFGPIGLIIGHIISQTAGIGTLVRSIWYKKQNIYNSISINSLKIIAKTYKNFPIFHFPASIMNTISLQLPPLMLLWLYDSQIVGFYSLANMLLILPGSFISQSMGQAYLGEASKMVRDGSKELRNFYLKTLKHLSLIGLPLIGLPTLFAPVFISVIFGHVWKEAGWYCWTLGAMVIVGFVVSPTSILSIYGNNHWNLIWDIIRTGGVYFGFYFCYVFNCPVLMTLFIYSIIMIMMYFVLIFIVLYVIEKFTQNVKGKVDDYIQN</sequence>
<evidence type="ECO:0000313" key="7">
    <source>
        <dbReference type="EMBL" id="ABD40153.1"/>
    </source>
</evidence>
<feature type="transmembrane region" description="Helical" evidence="6">
    <location>
        <begin position="76"/>
        <end position="96"/>
    </location>
</feature>
<accession>Q2FQD2</accession>
<evidence type="ECO:0000313" key="8">
    <source>
        <dbReference type="Proteomes" id="UP000001941"/>
    </source>
</evidence>
<evidence type="ECO:0000256" key="3">
    <source>
        <dbReference type="ARBA" id="ARBA00022692"/>
    </source>
</evidence>
<evidence type="ECO:0000256" key="5">
    <source>
        <dbReference type="ARBA" id="ARBA00023136"/>
    </source>
</evidence>
<organism evidence="7 8">
    <name type="scientific">Methanospirillum hungatei JF-1 (strain ATCC 27890 / DSM 864 / NBRC 100397 / JF-1)</name>
    <dbReference type="NCBI Taxonomy" id="323259"/>
    <lineage>
        <taxon>Archaea</taxon>
        <taxon>Methanobacteriati</taxon>
        <taxon>Methanobacteriota</taxon>
        <taxon>Stenosarchaea group</taxon>
        <taxon>Methanomicrobia</taxon>
        <taxon>Methanomicrobiales</taxon>
        <taxon>Methanospirillaceae</taxon>
        <taxon>Methanospirillum</taxon>
    </lineage>
</organism>